<name>A0A165JAF9_EXIGL</name>
<evidence type="ECO:0000256" key="2">
    <source>
        <dbReference type="SAM" id="MobiDB-lite"/>
    </source>
</evidence>
<sequence>MRHVYVEPVTRDDNTFRCTGLGDSDFTARAPGESQSYARADTGRLYSLLTYVAPVGPALTKKGTVRVHQPRKHQDEPLSFYRAQCLHYGLKPFATKPTAKKHLLAGLSGGKTLEVPANMVKMRQEMQAEWTAAQKVAEAKARELEEAETRAREEKKKQDAALFAAIIGPSSTVAAGSKKRKASSSAGAAATSKKSKAVKKLSSSDTAAQYRIVAPYLSSQWSFATRGEMWLKMSPSRRTGRHLWMSFDFGAVAGIMRGAAPPTQTNVACTFAWRGSSHAGEGELMHGKGNRGTITFLGDGKIRGTMSGSGLGDYEFVGERVDKPNVVWAMSVAAWKSSYRAINDRCYEAQGAARWGKWVSYDDCEERADASDSSANDLGSDPGSGDESEEESRTMRKTKTLPRKQIAMKKQPSASVKAQKLTWKDTEGQFTVSAPYLTEQWEEWASGDMWLKIAHSESERRVWISFDFGVVSGIMRGSAPPKESTTACTLTWHGYEQGEGEMTFTDENVGSITFLGGGKLRGTISGSFMGEDVEFTGQKVDRPNTVWSMSIPGWKAKYRRINFAAHDRASRARWGKWVAEVDDADPPEDSDSDAGTGGCGRRRDDYDEYDSHDEGRSFDGEEDYDDYAL</sequence>
<organism evidence="3 4">
    <name type="scientific">Exidia glandulosa HHB12029</name>
    <dbReference type="NCBI Taxonomy" id="1314781"/>
    <lineage>
        <taxon>Eukaryota</taxon>
        <taxon>Fungi</taxon>
        <taxon>Dikarya</taxon>
        <taxon>Basidiomycota</taxon>
        <taxon>Agaricomycotina</taxon>
        <taxon>Agaricomycetes</taxon>
        <taxon>Auriculariales</taxon>
        <taxon>Exidiaceae</taxon>
        <taxon>Exidia</taxon>
    </lineage>
</organism>
<gene>
    <name evidence="3" type="ORF">EXIGLDRAFT_766983</name>
</gene>
<keyword evidence="1" id="KW-0175">Coiled coil</keyword>
<feature type="region of interest" description="Disordered" evidence="2">
    <location>
        <begin position="369"/>
        <end position="409"/>
    </location>
</feature>
<evidence type="ECO:0000313" key="3">
    <source>
        <dbReference type="EMBL" id="KZV94566.1"/>
    </source>
</evidence>
<feature type="region of interest" description="Disordered" evidence="2">
    <location>
        <begin position="176"/>
        <end position="200"/>
    </location>
</feature>
<feature type="compositionally biased region" description="Acidic residues" evidence="2">
    <location>
        <begin position="580"/>
        <end position="592"/>
    </location>
</feature>
<protein>
    <submittedName>
        <fullName evidence="3">Uncharacterized protein</fullName>
    </submittedName>
</protein>
<proteinExistence type="predicted"/>
<dbReference type="EMBL" id="KV425970">
    <property type="protein sequence ID" value="KZV94566.1"/>
    <property type="molecule type" value="Genomic_DNA"/>
</dbReference>
<accession>A0A165JAF9</accession>
<evidence type="ECO:0000313" key="4">
    <source>
        <dbReference type="Proteomes" id="UP000077266"/>
    </source>
</evidence>
<dbReference type="OrthoDB" id="4121058at2759"/>
<dbReference type="Proteomes" id="UP000077266">
    <property type="component" value="Unassembled WGS sequence"/>
</dbReference>
<feature type="compositionally biased region" description="Acidic residues" evidence="2">
    <location>
        <begin position="620"/>
        <end position="629"/>
    </location>
</feature>
<keyword evidence="4" id="KW-1185">Reference proteome</keyword>
<dbReference type="InParanoid" id="A0A165JAF9"/>
<feature type="region of interest" description="Disordered" evidence="2">
    <location>
        <begin position="580"/>
        <end position="629"/>
    </location>
</feature>
<feature type="compositionally biased region" description="Low complexity" evidence="2">
    <location>
        <begin position="183"/>
        <end position="192"/>
    </location>
</feature>
<dbReference type="AlphaFoldDB" id="A0A165JAF9"/>
<evidence type="ECO:0000256" key="1">
    <source>
        <dbReference type="SAM" id="Coils"/>
    </source>
</evidence>
<feature type="coiled-coil region" evidence="1">
    <location>
        <begin position="134"/>
        <end position="161"/>
    </location>
</feature>
<reference evidence="3 4" key="1">
    <citation type="journal article" date="2016" name="Mol. Biol. Evol.">
        <title>Comparative Genomics of Early-Diverging Mushroom-Forming Fungi Provides Insights into the Origins of Lignocellulose Decay Capabilities.</title>
        <authorList>
            <person name="Nagy L.G."/>
            <person name="Riley R."/>
            <person name="Tritt A."/>
            <person name="Adam C."/>
            <person name="Daum C."/>
            <person name="Floudas D."/>
            <person name="Sun H."/>
            <person name="Yadav J.S."/>
            <person name="Pangilinan J."/>
            <person name="Larsson K.H."/>
            <person name="Matsuura K."/>
            <person name="Barry K."/>
            <person name="Labutti K."/>
            <person name="Kuo R."/>
            <person name="Ohm R.A."/>
            <person name="Bhattacharya S.S."/>
            <person name="Shirouzu T."/>
            <person name="Yoshinaga Y."/>
            <person name="Martin F.M."/>
            <person name="Grigoriev I.V."/>
            <person name="Hibbett D.S."/>
        </authorList>
    </citation>
    <scope>NUCLEOTIDE SEQUENCE [LARGE SCALE GENOMIC DNA]</scope>
    <source>
        <strain evidence="3 4">HHB12029</strain>
    </source>
</reference>